<dbReference type="InterPro" id="IPR025738">
    <property type="entry name" value="BatD"/>
</dbReference>
<keyword evidence="4" id="KW-1185">Reference proteome</keyword>
<keyword evidence="2" id="KW-0812">Transmembrane</keyword>
<gene>
    <name evidence="3" type="ORF">SAMN05421647_106206</name>
</gene>
<dbReference type="AlphaFoldDB" id="A0A1N6U4X7"/>
<evidence type="ECO:0000256" key="1">
    <source>
        <dbReference type="SAM" id="MobiDB-lite"/>
    </source>
</evidence>
<keyword evidence="2" id="KW-1133">Transmembrane helix</keyword>
<dbReference type="EMBL" id="FTMN01000006">
    <property type="protein sequence ID" value="SIQ60708.1"/>
    <property type="molecule type" value="Genomic_DNA"/>
</dbReference>
<dbReference type="PANTHER" id="PTHR40940">
    <property type="entry name" value="PROTEIN BATD-RELATED"/>
    <property type="match status" value="1"/>
</dbReference>
<protein>
    <submittedName>
        <fullName evidence="3">Oxygen tolerance</fullName>
    </submittedName>
</protein>
<feature type="region of interest" description="Disordered" evidence="1">
    <location>
        <begin position="412"/>
        <end position="442"/>
    </location>
</feature>
<evidence type="ECO:0000313" key="3">
    <source>
        <dbReference type="EMBL" id="SIQ60708.1"/>
    </source>
</evidence>
<keyword evidence="2" id="KW-0472">Membrane</keyword>
<evidence type="ECO:0000256" key="2">
    <source>
        <dbReference type="SAM" id="Phobius"/>
    </source>
</evidence>
<feature type="transmembrane region" description="Helical" evidence="2">
    <location>
        <begin position="294"/>
        <end position="315"/>
    </location>
</feature>
<proteinExistence type="predicted"/>
<dbReference type="PANTHER" id="PTHR40940:SF1">
    <property type="entry name" value="PROTEIN BATD"/>
    <property type="match status" value="1"/>
</dbReference>
<organism evidence="3 4">
    <name type="scientific">Marinobacterium stanieri</name>
    <dbReference type="NCBI Taxonomy" id="49186"/>
    <lineage>
        <taxon>Bacteria</taxon>
        <taxon>Pseudomonadati</taxon>
        <taxon>Pseudomonadota</taxon>
        <taxon>Gammaproteobacteria</taxon>
        <taxon>Oceanospirillales</taxon>
        <taxon>Oceanospirillaceae</taxon>
        <taxon>Marinobacterium</taxon>
    </lineage>
</organism>
<accession>A0A1N6U4X7</accession>
<name>A0A1N6U4X7_9GAMM</name>
<evidence type="ECO:0000313" key="4">
    <source>
        <dbReference type="Proteomes" id="UP000186895"/>
    </source>
</evidence>
<sequence>MKIKALLTLIGLACAGWLPSVWAQEVRILTKLQQDHEVRAGQTLYYSIDVLTDTWLEGTPSFPELDIPGALTSFEGSQGRPIQRRIEGKAYFGVSYRYRLTPLQAGVTVIPALTLQVPIGQADTPVQAQVPARSFAVQALPAKAQGKLSLLAGDVQLSQRLKLSSDSIEQGQPLIREIRVEAQNALALSIPAVTISALSALQGTRLPADTSTLTDAAGDPVGGVRIESVRYLPEQSGTYQLPAVELAWWDIDEQKMKLARLPELTIEVIPASSSTSSQTMLEQFSDRLVKAMNFSGSGMVLLALFSLSVWACVHYRRSLFRVGRLRVQRLHQHWHDSRTRAGLMARKQLRQRTPELTAAYQLLRRDTQSPSVRHAKLEAELQQPLLTGLDLLYQPDPAKPRALRLLGTSLRHLSKRKRPKHSGSHSSPLPPLNRHPISRDRF</sequence>
<reference evidence="3 4" key="1">
    <citation type="submission" date="2017-01" db="EMBL/GenBank/DDBJ databases">
        <authorList>
            <person name="Mah S.A."/>
            <person name="Swanson W.J."/>
            <person name="Moy G.W."/>
            <person name="Vacquier V.D."/>
        </authorList>
    </citation>
    <scope>NUCLEOTIDE SEQUENCE [LARGE SCALE GENOMIC DNA]</scope>
    <source>
        <strain evidence="3 4">DSM 7027</strain>
    </source>
</reference>
<feature type="compositionally biased region" description="Basic residues" evidence="1">
    <location>
        <begin position="412"/>
        <end position="423"/>
    </location>
</feature>
<dbReference type="RefSeq" id="WP_076463510.1">
    <property type="nucleotide sequence ID" value="NZ_FTMN01000006.1"/>
</dbReference>
<dbReference type="STRING" id="49186.SAMN05421647_106206"/>
<dbReference type="Proteomes" id="UP000186895">
    <property type="component" value="Unassembled WGS sequence"/>
</dbReference>